<dbReference type="InterPro" id="IPR003870">
    <property type="entry name" value="DUF222"/>
</dbReference>
<feature type="domain" description="HNH nuclease" evidence="1">
    <location>
        <begin position="324"/>
        <end position="375"/>
    </location>
</feature>
<dbReference type="Pfam" id="PF02720">
    <property type="entry name" value="DUF222"/>
    <property type="match status" value="1"/>
</dbReference>
<dbReference type="Proteomes" id="UP000093759">
    <property type="component" value="Unassembled WGS sequence"/>
</dbReference>
<dbReference type="RefSeq" id="WP_065023658.1">
    <property type="nucleotide sequence ID" value="NZ_LZMF01000035.1"/>
</dbReference>
<dbReference type="EMBL" id="LZMF01000035">
    <property type="protein sequence ID" value="OBK89838.1"/>
    <property type="molecule type" value="Genomic_DNA"/>
</dbReference>
<comment type="caution">
    <text evidence="2">The sequence shown here is derived from an EMBL/GenBank/DDBJ whole genome shotgun (WGS) entry which is preliminary data.</text>
</comment>
<evidence type="ECO:0000259" key="1">
    <source>
        <dbReference type="SMART" id="SM00507"/>
    </source>
</evidence>
<accession>A0A1A3U4I6</accession>
<sequence length="489" mass="52835">MFESNLPSPAAIGGLDNAGLVDVMQQAARLQSAALARVFAAGAELYHRRLAEQNVADREIWALDGWDAVAAEIAAAQGVSRGRAAGQLRIGLALSERLPKLAALFAAGVVDYQVVAAVVHRTELMIDPGALPRMDRWLQRNAARWGTWSRNRIIEAVDYWVQVLEPVAVREARAFDKSRHIGVMPQHSGLAEIFGDVRTPDALAFDQRLSELAATVCRADPRTKEERRADALRALTEGAATMACECGSPECPAATGDASVGAVVIHVMAAQATLEGGSEAPGYVPGFGGLSAQALRNLAKSAKLRTVRHPQDAPPEPGYRPSAALADFVRCRDLTCRFPGCGRPAECADIDHTVPYPLGPTHASNLKLLCRLHHLLKTFWTGENGWRDRQEPDGTVIWTAPTGHTYVTKPGGALYFPQLAAPTGELNLPAWSPVGNRGLMMPTRKRTRAQDRASRMQCERNHNEARIATEAAEAAKRRALAACNDPPPF</sequence>
<evidence type="ECO:0000313" key="2">
    <source>
        <dbReference type="EMBL" id="OBK89838.1"/>
    </source>
</evidence>
<proteinExistence type="predicted"/>
<gene>
    <name evidence="2" type="ORF">A5648_01010</name>
</gene>
<protein>
    <recommendedName>
        <fullName evidence="1">HNH nuclease domain-containing protein</fullName>
    </recommendedName>
</protein>
<dbReference type="AlphaFoldDB" id="A0A1A3U4I6"/>
<dbReference type="CDD" id="cd00085">
    <property type="entry name" value="HNHc"/>
    <property type="match status" value="1"/>
</dbReference>
<organism evidence="2 3">
    <name type="scientific">Mycolicibacter sinensis (strain JDM601)</name>
    <name type="common">Mycobacterium sinense</name>
    <dbReference type="NCBI Taxonomy" id="875328"/>
    <lineage>
        <taxon>Bacteria</taxon>
        <taxon>Bacillati</taxon>
        <taxon>Actinomycetota</taxon>
        <taxon>Actinomycetes</taxon>
        <taxon>Mycobacteriales</taxon>
        <taxon>Mycobacteriaceae</taxon>
        <taxon>Mycolicibacter</taxon>
    </lineage>
</organism>
<dbReference type="SMART" id="SM00507">
    <property type="entry name" value="HNHc"/>
    <property type="match status" value="1"/>
</dbReference>
<reference evidence="3" key="1">
    <citation type="submission" date="2016-06" db="EMBL/GenBank/DDBJ databases">
        <authorList>
            <person name="Sutton G."/>
            <person name="Brinkac L."/>
            <person name="Sanka R."/>
            <person name="Adams M."/>
            <person name="Lau E."/>
            <person name="Garcia-Basteiro A."/>
            <person name="Lopez-Varela E."/>
            <person name="Palencia S."/>
        </authorList>
    </citation>
    <scope>NUCLEOTIDE SEQUENCE [LARGE SCALE GENOMIC DNA]</scope>
    <source>
        <strain evidence="3">1274684.2</strain>
    </source>
</reference>
<evidence type="ECO:0000313" key="3">
    <source>
        <dbReference type="Proteomes" id="UP000093759"/>
    </source>
</evidence>
<dbReference type="InterPro" id="IPR003615">
    <property type="entry name" value="HNH_nuc"/>
</dbReference>
<name>A0A1A3U4I6_MYCSD</name>